<keyword evidence="4" id="KW-0206">Cytoskeleton</keyword>
<dbReference type="GO" id="GO:0005856">
    <property type="term" value="C:cytoskeleton"/>
    <property type="evidence" value="ECO:0007669"/>
    <property type="project" value="UniProtKB-SubCell"/>
</dbReference>
<proteinExistence type="predicted"/>
<evidence type="ECO:0000313" key="8">
    <source>
        <dbReference type="EMBL" id="GBG25624.1"/>
    </source>
</evidence>
<evidence type="ECO:0000259" key="7">
    <source>
        <dbReference type="PROSITE" id="PS51665"/>
    </source>
</evidence>
<evidence type="ECO:0000256" key="2">
    <source>
        <dbReference type="ARBA" id="ARBA00004245"/>
    </source>
</evidence>
<name>A0A2R5GCX3_9STRA</name>
<keyword evidence="9" id="KW-1185">Reference proteome</keyword>
<dbReference type="PANTHER" id="PTHR21490:SF0">
    <property type="entry name" value="ENKURIN"/>
    <property type="match status" value="1"/>
</dbReference>
<comment type="caution">
    <text evidence="8">The sequence shown here is derived from an EMBL/GenBank/DDBJ whole genome shotgun (WGS) entry which is preliminary data.</text>
</comment>
<dbReference type="EMBL" id="BEYU01000013">
    <property type="protein sequence ID" value="GBG25624.1"/>
    <property type="molecule type" value="Genomic_DNA"/>
</dbReference>
<evidence type="ECO:0000256" key="5">
    <source>
        <dbReference type="ARBA" id="ARBA00023273"/>
    </source>
</evidence>
<dbReference type="Proteomes" id="UP000241890">
    <property type="component" value="Unassembled WGS sequence"/>
</dbReference>
<dbReference type="OrthoDB" id="2123594at2759"/>
<keyword evidence="5" id="KW-0966">Cell projection</keyword>
<reference evidence="8 9" key="1">
    <citation type="submission" date="2017-12" db="EMBL/GenBank/DDBJ databases">
        <title>Sequencing, de novo assembly and annotation of complete genome of a new Thraustochytrid species, strain FCC1311.</title>
        <authorList>
            <person name="Sedici K."/>
            <person name="Godart F."/>
            <person name="Aiese Cigliano R."/>
            <person name="Sanseverino W."/>
            <person name="Barakat M."/>
            <person name="Ortet P."/>
            <person name="Marechal E."/>
            <person name="Cagnac O."/>
            <person name="Amato A."/>
        </authorList>
    </citation>
    <scope>NUCLEOTIDE SEQUENCE [LARGE SCALE GENOMIC DNA]</scope>
</reference>
<dbReference type="GO" id="GO:0005929">
    <property type="term" value="C:cilium"/>
    <property type="evidence" value="ECO:0007669"/>
    <property type="project" value="UniProtKB-SubCell"/>
</dbReference>
<dbReference type="InterPro" id="IPR027012">
    <property type="entry name" value="Enkurin_dom"/>
</dbReference>
<feature type="region of interest" description="Disordered" evidence="6">
    <location>
        <begin position="1"/>
        <end position="27"/>
    </location>
</feature>
<dbReference type="PROSITE" id="PS51665">
    <property type="entry name" value="ENKURIN"/>
    <property type="match status" value="1"/>
</dbReference>
<evidence type="ECO:0000256" key="4">
    <source>
        <dbReference type="ARBA" id="ARBA00023212"/>
    </source>
</evidence>
<dbReference type="Pfam" id="PF13864">
    <property type="entry name" value="Enkurin"/>
    <property type="match status" value="1"/>
</dbReference>
<sequence length="190" mass="22700">MTENLHDWVEQKRVDEEKPARYKSKHDPNVRLVQSSFNPDFVGDDYAYGQRVKVKAALPTPKRVERSDKRYMNKKDFGKVPNYLRRVQRDIQAEKNVFIEAERERLRREEAARGREYTLDEDERCKLVEELKIKWDSYNAQYQLQAHVVNLDTAGKIQRKEYLEKMLKRVEKAIETLERGPVQIFCKPVQ</sequence>
<organism evidence="8 9">
    <name type="scientific">Hondaea fermentalgiana</name>
    <dbReference type="NCBI Taxonomy" id="2315210"/>
    <lineage>
        <taxon>Eukaryota</taxon>
        <taxon>Sar</taxon>
        <taxon>Stramenopiles</taxon>
        <taxon>Bigyra</taxon>
        <taxon>Labyrinthulomycetes</taxon>
        <taxon>Thraustochytrida</taxon>
        <taxon>Thraustochytriidae</taxon>
        <taxon>Hondaea</taxon>
    </lineage>
</organism>
<evidence type="ECO:0000256" key="6">
    <source>
        <dbReference type="SAM" id="MobiDB-lite"/>
    </source>
</evidence>
<dbReference type="PANTHER" id="PTHR21490">
    <property type="entry name" value="ENKURIN-RELATED"/>
    <property type="match status" value="1"/>
</dbReference>
<protein>
    <submittedName>
        <fullName evidence="8">Enkurin</fullName>
    </submittedName>
</protein>
<feature type="domain" description="Enkurin" evidence="7">
    <location>
        <begin position="91"/>
        <end position="185"/>
    </location>
</feature>
<gene>
    <name evidence="8" type="ORF">FCC1311_018432</name>
</gene>
<dbReference type="InterPro" id="IPR052102">
    <property type="entry name" value="Enkurin_domain-protein"/>
</dbReference>
<dbReference type="InParanoid" id="A0A2R5GCX3"/>
<evidence type="ECO:0000256" key="1">
    <source>
        <dbReference type="ARBA" id="ARBA00004138"/>
    </source>
</evidence>
<dbReference type="GO" id="GO:0005516">
    <property type="term" value="F:calmodulin binding"/>
    <property type="evidence" value="ECO:0007669"/>
    <property type="project" value="TreeGrafter"/>
</dbReference>
<evidence type="ECO:0000313" key="9">
    <source>
        <dbReference type="Proteomes" id="UP000241890"/>
    </source>
</evidence>
<evidence type="ECO:0000256" key="3">
    <source>
        <dbReference type="ARBA" id="ARBA00022490"/>
    </source>
</evidence>
<accession>A0A2R5GCX3</accession>
<comment type="subcellular location">
    <subcellularLocation>
        <location evidence="1">Cell projection</location>
        <location evidence="1">Cilium</location>
    </subcellularLocation>
    <subcellularLocation>
        <location evidence="2">Cytoplasm</location>
        <location evidence="2">Cytoskeleton</location>
    </subcellularLocation>
</comment>
<keyword evidence="3" id="KW-0963">Cytoplasm</keyword>
<dbReference type="AlphaFoldDB" id="A0A2R5GCX3"/>